<evidence type="ECO:0000313" key="2">
    <source>
        <dbReference type="Proteomes" id="UP000004477"/>
    </source>
</evidence>
<name>D1PB30_9BACT</name>
<dbReference type="Proteomes" id="UP000004477">
    <property type="component" value="Unassembled WGS sequence"/>
</dbReference>
<keyword evidence="2" id="KW-1185">Reference proteome</keyword>
<protein>
    <submittedName>
        <fullName evidence="1">Uncharacterized protein</fullName>
    </submittedName>
</protein>
<accession>D1PB30</accession>
<evidence type="ECO:0000313" key="1">
    <source>
        <dbReference type="EMBL" id="EFB35987.1"/>
    </source>
</evidence>
<reference evidence="1" key="1">
    <citation type="submission" date="2009-11" db="EMBL/GenBank/DDBJ databases">
        <authorList>
            <person name="Weinstock G."/>
            <person name="Sodergren E."/>
            <person name="Clifton S."/>
            <person name="Fulton L."/>
            <person name="Fulton B."/>
            <person name="Courtney L."/>
            <person name="Fronick C."/>
            <person name="Harrison M."/>
            <person name="Strong C."/>
            <person name="Farmer C."/>
            <person name="Delahaunty K."/>
            <person name="Markovic C."/>
            <person name="Hall O."/>
            <person name="Minx P."/>
            <person name="Tomlinson C."/>
            <person name="Mitreva M."/>
            <person name="Nelson J."/>
            <person name="Hou S."/>
            <person name="Wollam A."/>
            <person name="Pepin K.H."/>
            <person name="Johnson M."/>
            <person name="Bhonagiri V."/>
            <person name="Nash W.E."/>
            <person name="Warren W."/>
            <person name="Chinwalla A."/>
            <person name="Mardis E.R."/>
            <person name="Wilson R.K."/>
        </authorList>
    </citation>
    <scope>NUCLEOTIDE SEQUENCE [LARGE SCALE GENOMIC DNA]</scope>
    <source>
        <strain evidence="1">DSM 18205</strain>
    </source>
</reference>
<organism evidence="1 2">
    <name type="scientific">Segatella copri DSM 18205</name>
    <dbReference type="NCBI Taxonomy" id="537011"/>
    <lineage>
        <taxon>Bacteria</taxon>
        <taxon>Pseudomonadati</taxon>
        <taxon>Bacteroidota</taxon>
        <taxon>Bacteroidia</taxon>
        <taxon>Bacteroidales</taxon>
        <taxon>Prevotellaceae</taxon>
        <taxon>Segatella</taxon>
    </lineage>
</organism>
<dbReference type="AlphaFoldDB" id="D1PB30"/>
<dbReference type="EMBL" id="ACBX02000011">
    <property type="protein sequence ID" value="EFB35987.1"/>
    <property type="molecule type" value="Genomic_DNA"/>
</dbReference>
<dbReference type="HOGENOM" id="CLU_2331363_0_0_10"/>
<comment type="caution">
    <text evidence="1">The sequence shown here is derived from an EMBL/GenBank/DDBJ whole genome shotgun (WGS) entry which is preliminary data.</text>
</comment>
<gene>
    <name evidence="1" type="ORF">PREVCOP_04406</name>
</gene>
<dbReference type="STRING" id="537011.PREVCOP_04406"/>
<dbReference type="PaxDb" id="537011-PREVCOP_04406"/>
<proteinExistence type="predicted"/>
<sequence length="98" mass="11375">MDHERACYGFEKFEIKKVNIMPRFEISARHEMSLGQGNWVHKGDSFNINITIPNTVPGSLFGNLRNRESIVRQLYAQGIVLPTNSCWLNANHWEIKMK</sequence>